<evidence type="ECO:0000313" key="2">
    <source>
        <dbReference type="EMBL" id="ALP40369.1"/>
    </source>
</evidence>
<feature type="signal peptide" evidence="1">
    <location>
        <begin position="1"/>
        <end position="23"/>
    </location>
</feature>
<dbReference type="KEGG" id="asr:WL1483_950"/>
<reference evidence="3" key="1">
    <citation type="submission" date="2015-10" db="EMBL/GenBank/DDBJ databases">
        <title>Complete Genome Sequence of Aeromonas schubertii strain WL1483.</title>
        <authorList>
            <person name="Liu L."/>
        </authorList>
    </citation>
    <scope>NUCLEOTIDE SEQUENCE [LARGE SCALE GENOMIC DNA]</scope>
    <source>
        <strain evidence="3">WL1483</strain>
    </source>
</reference>
<organism evidence="2 3">
    <name type="scientific">Aeromonas schubertii</name>
    <dbReference type="NCBI Taxonomy" id="652"/>
    <lineage>
        <taxon>Bacteria</taxon>
        <taxon>Pseudomonadati</taxon>
        <taxon>Pseudomonadota</taxon>
        <taxon>Gammaproteobacteria</taxon>
        <taxon>Aeromonadales</taxon>
        <taxon>Aeromonadaceae</taxon>
        <taxon>Aeromonas</taxon>
    </lineage>
</organism>
<keyword evidence="1" id="KW-0732">Signal</keyword>
<evidence type="ECO:0000256" key="1">
    <source>
        <dbReference type="SAM" id="SignalP"/>
    </source>
</evidence>
<feature type="chain" id="PRO_5006604349" evidence="1">
    <location>
        <begin position="24"/>
        <end position="80"/>
    </location>
</feature>
<protein>
    <submittedName>
        <fullName evidence="2">Uncharacterized protein</fullName>
    </submittedName>
</protein>
<accession>A0A0S2SFA1</accession>
<name>A0A0S2SFA1_9GAMM</name>
<evidence type="ECO:0000313" key="3">
    <source>
        <dbReference type="Proteomes" id="UP000058114"/>
    </source>
</evidence>
<proteinExistence type="predicted"/>
<reference evidence="2 3" key="2">
    <citation type="journal article" date="2016" name="Genome Announc.">
        <title>Complete Genome Sequence of the Highly Virulent Aeromonas schubertii Strain WL1483, Isolated from Diseased Snakehead Fish (Channa argus) in China.</title>
        <authorList>
            <person name="Liu L."/>
            <person name="Li N."/>
            <person name="Zhang D."/>
            <person name="Fu X."/>
            <person name="Shi C."/>
            <person name="Lin Q."/>
            <person name="Hao G."/>
        </authorList>
    </citation>
    <scope>NUCLEOTIDE SEQUENCE [LARGE SCALE GENOMIC DNA]</scope>
    <source>
        <strain evidence="2 3">WL1483</strain>
    </source>
</reference>
<dbReference type="AlphaFoldDB" id="A0A0S2SFA1"/>
<gene>
    <name evidence="2" type="ORF">WL1483_950</name>
</gene>
<dbReference type="Proteomes" id="UP000058114">
    <property type="component" value="Chromosome"/>
</dbReference>
<dbReference type="EMBL" id="CP013067">
    <property type="protein sequence ID" value="ALP40369.1"/>
    <property type="molecule type" value="Genomic_DNA"/>
</dbReference>
<sequence>MEISNMKTLIAALFATMALTANANETGERPTLDLASLHQEVKSEMAEASAAVVAEAMENLRPLEPSVMLTEVSAAEEPRG</sequence>